<evidence type="ECO:0000256" key="1">
    <source>
        <dbReference type="ARBA" id="ARBA00004752"/>
    </source>
</evidence>
<evidence type="ECO:0000259" key="10">
    <source>
        <dbReference type="PROSITE" id="PS52029"/>
    </source>
</evidence>
<keyword evidence="12" id="KW-1185">Reference proteome</keyword>
<evidence type="ECO:0000256" key="6">
    <source>
        <dbReference type="ARBA" id="ARBA00023316"/>
    </source>
</evidence>
<dbReference type="Proteomes" id="UP000292347">
    <property type="component" value="Unassembled WGS sequence"/>
</dbReference>
<dbReference type="SUPFAM" id="SSF141523">
    <property type="entry name" value="L,D-transpeptidase catalytic domain-like"/>
    <property type="match status" value="1"/>
</dbReference>
<name>A0A4Q2IY75_9SPHN</name>
<comment type="pathway">
    <text evidence="1 7">Cell wall biogenesis; peptidoglycan biosynthesis.</text>
</comment>
<evidence type="ECO:0000256" key="3">
    <source>
        <dbReference type="ARBA" id="ARBA00022679"/>
    </source>
</evidence>
<feature type="compositionally biased region" description="Low complexity" evidence="8">
    <location>
        <begin position="53"/>
        <end position="65"/>
    </location>
</feature>
<dbReference type="Pfam" id="PF20142">
    <property type="entry name" value="Scaffold"/>
    <property type="match status" value="1"/>
</dbReference>
<keyword evidence="9" id="KW-0732">Signal</keyword>
<dbReference type="PANTHER" id="PTHR41533">
    <property type="entry name" value="L,D-TRANSPEPTIDASE HI_1667-RELATED"/>
    <property type="match status" value="1"/>
</dbReference>
<gene>
    <name evidence="11" type="ORF">EO081_00700</name>
</gene>
<keyword evidence="5 7" id="KW-0573">Peptidoglycan synthesis</keyword>
<sequence>MRHCRIPAILLLIATAGTGLAPTGDARAYAQAKKSAPARKSAARKPAPKKAAAKPAPSEPEATPATRAVAVQIREQAGGKVKGFYADRGFWPIWAASGRLGPEADAFVDMIETADLDGLRPNSYGPEGLRKAVAAARSGDPVAVAQAELALSRALADYVADVRRPRDTGMTYLDDEVKPRKLKAENVLRAAVLTKSFGSYIRDMGWMSPHYVRLRTLLATPGLSPDDRARLRINLDRARLLPGAWTRHIVVDAASARLYFYQGGKQVGTMRVVVGTPQTQTPMLAGMVRYAILNPYWNVPTDLVQKKIAPKVLAGQSLTAMRFEALSDWSENATRLDPKAIDWHAVAAGQQEVRVRQLPGPANSMGRVKFMFPNDLGIYLHDTNEKALMKKPARHFSNGCVRLEDAPTLGKWLLGKPITTVAKKPEQAAPLPQAVPVYLTYFTATAAPKGVAFLPDVYGRDTRG</sequence>
<dbReference type="AlphaFoldDB" id="A0A4Q2IY75"/>
<evidence type="ECO:0000256" key="8">
    <source>
        <dbReference type="SAM" id="MobiDB-lite"/>
    </source>
</evidence>
<reference evidence="11 12" key="1">
    <citation type="submission" date="2019-01" db="EMBL/GenBank/DDBJ databases">
        <title>Sphingomonas mucosissima sp. nov. and Sphingomonas desiccabilis sp. nov., from biological soil crusts in the Colorado Plateau, USA.</title>
        <authorList>
            <person name="Zhu D."/>
        </authorList>
    </citation>
    <scope>NUCLEOTIDE SEQUENCE [LARGE SCALE GENOMIC DNA]</scope>
    <source>
        <strain evidence="11 12">CP1D</strain>
    </source>
</reference>
<dbReference type="UniPathway" id="UPA00219"/>
<feature type="region of interest" description="Disordered" evidence="8">
    <location>
        <begin position="31"/>
        <end position="65"/>
    </location>
</feature>
<dbReference type="PROSITE" id="PS52029">
    <property type="entry name" value="LD_TPASE"/>
    <property type="match status" value="1"/>
</dbReference>
<dbReference type="OrthoDB" id="9778545at2"/>
<evidence type="ECO:0000313" key="11">
    <source>
        <dbReference type="EMBL" id="RXZ34263.1"/>
    </source>
</evidence>
<dbReference type="RefSeq" id="WP_129340061.1">
    <property type="nucleotide sequence ID" value="NZ_JACIDD010000001.1"/>
</dbReference>
<evidence type="ECO:0000256" key="5">
    <source>
        <dbReference type="ARBA" id="ARBA00022984"/>
    </source>
</evidence>
<feature type="compositionally biased region" description="Basic residues" evidence="8">
    <location>
        <begin position="41"/>
        <end position="52"/>
    </location>
</feature>
<keyword evidence="4 7" id="KW-0133">Cell shape</keyword>
<dbReference type="Pfam" id="PF03734">
    <property type="entry name" value="YkuD"/>
    <property type="match status" value="1"/>
</dbReference>
<feature type="chain" id="PRO_5043669105" evidence="9">
    <location>
        <begin position="22"/>
        <end position="464"/>
    </location>
</feature>
<evidence type="ECO:0000256" key="9">
    <source>
        <dbReference type="SAM" id="SignalP"/>
    </source>
</evidence>
<feature type="domain" description="L,D-TPase catalytic" evidence="10">
    <location>
        <begin position="247"/>
        <end position="421"/>
    </location>
</feature>
<dbReference type="GO" id="GO:0004180">
    <property type="term" value="F:carboxypeptidase activity"/>
    <property type="evidence" value="ECO:0007669"/>
    <property type="project" value="UniProtKB-ARBA"/>
</dbReference>
<accession>A0A4Q2IY75</accession>
<feature type="active site" description="Proton donor/acceptor" evidence="7">
    <location>
        <position position="381"/>
    </location>
</feature>
<dbReference type="GO" id="GO:0071555">
    <property type="term" value="P:cell wall organization"/>
    <property type="evidence" value="ECO:0007669"/>
    <property type="project" value="UniProtKB-UniRule"/>
</dbReference>
<dbReference type="EMBL" id="SDPT01000001">
    <property type="protein sequence ID" value="RXZ34263.1"/>
    <property type="molecule type" value="Genomic_DNA"/>
</dbReference>
<dbReference type="InterPro" id="IPR052905">
    <property type="entry name" value="LD-transpeptidase_YkuD-like"/>
</dbReference>
<dbReference type="GO" id="GO:0008360">
    <property type="term" value="P:regulation of cell shape"/>
    <property type="evidence" value="ECO:0007669"/>
    <property type="project" value="UniProtKB-UniRule"/>
</dbReference>
<organism evidence="11 12">
    <name type="scientific">Sphingomonas desiccabilis</name>
    <dbReference type="NCBI Taxonomy" id="429134"/>
    <lineage>
        <taxon>Bacteria</taxon>
        <taxon>Pseudomonadati</taxon>
        <taxon>Pseudomonadota</taxon>
        <taxon>Alphaproteobacteria</taxon>
        <taxon>Sphingomonadales</taxon>
        <taxon>Sphingomonadaceae</taxon>
        <taxon>Sphingomonas</taxon>
    </lineage>
</organism>
<evidence type="ECO:0000256" key="2">
    <source>
        <dbReference type="ARBA" id="ARBA00005992"/>
    </source>
</evidence>
<dbReference type="InterPro" id="IPR038063">
    <property type="entry name" value="Transpep_catalytic_dom"/>
</dbReference>
<feature type="signal peptide" evidence="9">
    <location>
        <begin position="1"/>
        <end position="21"/>
    </location>
</feature>
<dbReference type="CDD" id="cd16913">
    <property type="entry name" value="YkuD_like"/>
    <property type="match status" value="1"/>
</dbReference>
<feature type="active site" description="Nucleophile" evidence="7">
    <location>
        <position position="400"/>
    </location>
</feature>
<comment type="similarity">
    <text evidence="2">Belongs to the YkuD family.</text>
</comment>
<dbReference type="GO" id="GO:0009252">
    <property type="term" value="P:peptidoglycan biosynthetic process"/>
    <property type="evidence" value="ECO:0007669"/>
    <property type="project" value="UniProtKB-UniPathway"/>
</dbReference>
<evidence type="ECO:0000313" key="12">
    <source>
        <dbReference type="Proteomes" id="UP000292347"/>
    </source>
</evidence>
<protein>
    <submittedName>
        <fullName evidence="11">L,D-transpeptidase</fullName>
    </submittedName>
</protein>
<keyword evidence="6 7" id="KW-0961">Cell wall biogenesis/degradation</keyword>
<evidence type="ECO:0000256" key="4">
    <source>
        <dbReference type="ARBA" id="ARBA00022960"/>
    </source>
</evidence>
<dbReference type="PANTHER" id="PTHR41533:SF2">
    <property type="entry name" value="BLR7131 PROTEIN"/>
    <property type="match status" value="1"/>
</dbReference>
<dbReference type="InterPro" id="IPR005490">
    <property type="entry name" value="LD_TPept_cat_dom"/>
</dbReference>
<proteinExistence type="inferred from homology"/>
<keyword evidence="3" id="KW-0808">Transferase</keyword>
<dbReference type="InterPro" id="IPR045380">
    <property type="entry name" value="LD_TPept_scaffold_dom"/>
</dbReference>
<evidence type="ECO:0000256" key="7">
    <source>
        <dbReference type="PROSITE-ProRule" id="PRU01373"/>
    </source>
</evidence>
<dbReference type="Gene3D" id="2.40.440.10">
    <property type="entry name" value="L,D-transpeptidase catalytic domain-like"/>
    <property type="match status" value="1"/>
</dbReference>
<dbReference type="GO" id="GO:0016740">
    <property type="term" value="F:transferase activity"/>
    <property type="evidence" value="ECO:0007669"/>
    <property type="project" value="UniProtKB-KW"/>
</dbReference>
<comment type="caution">
    <text evidence="11">The sequence shown here is derived from an EMBL/GenBank/DDBJ whole genome shotgun (WGS) entry which is preliminary data.</text>
</comment>